<gene>
    <name evidence="5" type="primary">hsdS</name>
    <name evidence="5" type="ORF">AGA_2008</name>
    <name evidence="6" type="ORF">GOB80_12845</name>
</gene>
<evidence type="ECO:0000313" key="5">
    <source>
        <dbReference type="EMBL" id="CEF56469.1"/>
    </source>
</evidence>
<dbReference type="InterPro" id="IPR000055">
    <property type="entry name" value="Restrct_endonuc_typeI_TRD"/>
</dbReference>
<dbReference type="Proteomes" id="UP000657200">
    <property type="component" value="Unassembled WGS sequence"/>
</dbReference>
<feature type="domain" description="Type I restriction modification DNA specificity" evidence="4">
    <location>
        <begin position="17"/>
        <end position="188"/>
    </location>
</feature>
<reference evidence="6 8" key="3">
    <citation type="journal article" date="2020" name="Int. J. Syst. Evol. Microbiol.">
        <title>Novel acetic acid bacteria from cider fermentations: Acetobacter conturbans sp. nov. and Acetobacter fallax sp. nov.</title>
        <authorList>
            <person name="Sombolestani A.S."/>
            <person name="Cleenwerck I."/>
            <person name="Cnockaert M."/>
            <person name="Borremans W."/>
            <person name="Wieme A.D."/>
            <person name="De Vuyst L."/>
            <person name="Vandamme P."/>
        </authorList>
    </citation>
    <scope>NUCLEOTIDE SEQUENCE [LARGE SCALE GENOMIC DNA]</scope>
    <source>
        <strain evidence="6 8">LMG 23848</strain>
    </source>
</reference>
<evidence type="ECO:0000313" key="7">
    <source>
        <dbReference type="Proteomes" id="UP000068250"/>
    </source>
</evidence>
<reference evidence="7" key="1">
    <citation type="submission" date="2014-09" db="EMBL/GenBank/DDBJ databases">
        <authorList>
            <person name="Illeghems K.G."/>
        </authorList>
    </citation>
    <scope>NUCLEOTIDE SEQUENCE [LARGE SCALE GENOMIC DNA]</scope>
    <source>
        <strain evidence="7">LMG 23848T</strain>
    </source>
</reference>
<sequence>MSGLMEKEIDDQRITADEWVTHYLGQLGSFLKGSGVRRDQAQSGNIPCVRYGEIYTTHHNIVRDFHSHISAEVSAEATRLHNGDLLFAGSGETKEEIGKCVAFVGHEEAYAGGDIIILRPKGVNSAFLGYLLNSPPVVRQKASRGQGDAVVHISAAALGSIQLELPKIDEQERIASALKDIDDLIASLDALIAKKRDIKQATMQQLLTGKTRLPGFKEEWPERKLGTEIKMQVGFPFASRFFNRGGQGTKLVRNRDLHGTPDDTYYAGPFDDDYLITNGDVLVGMDGDFRPCLWTGGGALLNQRVGRIKCKSGRRALFFYYLLEPHLAELEKKIAGTTVKHLSHSDVENITCCFPENLEEQSAIGSLLRDVDNEIEMLEAKLSKAAVLKHGMMQQLLTGRIRLV</sequence>
<dbReference type="Gene3D" id="1.10.287.1120">
    <property type="entry name" value="Bipartite methylase S protein"/>
    <property type="match status" value="1"/>
</dbReference>
<keyword evidence="6" id="KW-0255">Endonuclease</keyword>
<dbReference type="Gene3D" id="3.90.220.20">
    <property type="entry name" value="DNA methylase specificity domains"/>
    <property type="match status" value="2"/>
</dbReference>
<keyword evidence="3" id="KW-0238">DNA-binding</keyword>
<evidence type="ECO:0000313" key="6">
    <source>
        <dbReference type="EMBL" id="NHO40540.1"/>
    </source>
</evidence>
<dbReference type="EMBL" id="WOTE01000018">
    <property type="protein sequence ID" value="NHO40540.1"/>
    <property type="molecule type" value="Genomic_DNA"/>
</dbReference>
<comment type="similarity">
    <text evidence="1">Belongs to the type-I restriction system S methylase family.</text>
</comment>
<keyword evidence="6" id="KW-0540">Nuclease</keyword>
<evidence type="ECO:0000256" key="3">
    <source>
        <dbReference type="ARBA" id="ARBA00023125"/>
    </source>
</evidence>
<dbReference type="AlphaFoldDB" id="A0A0U5F8A0"/>
<dbReference type="REBASE" id="135726">
    <property type="entry name" value="S.Agh23848ORF2009P"/>
</dbReference>
<evidence type="ECO:0000313" key="8">
    <source>
        <dbReference type="Proteomes" id="UP000657200"/>
    </source>
</evidence>
<organism evidence="5 7">
    <name type="scientific">Acetobacter ghanensis</name>
    <dbReference type="NCBI Taxonomy" id="431306"/>
    <lineage>
        <taxon>Bacteria</taxon>
        <taxon>Pseudomonadati</taxon>
        <taxon>Pseudomonadota</taxon>
        <taxon>Alphaproteobacteria</taxon>
        <taxon>Acetobacterales</taxon>
        <taxon>Acetobacteraceae</taxon>
        <taxon>Acetobacter</taxon>
    </lineage>
</organism>
<dbReference type="InterPro" id="IPR044946">
    <property type="entry name" value="Restrct_endonuc_typeI_TRD_sf"/>
</dbReference>
<dbReference type="PATRIC" id="fig|431306.5.peg.2070"/>
<dbReference type="PANTHER" id="PTHR30408:SF12">
    <property type="entry name" value="TYPE I RESTRICTION ENZYME MJAVIII SPECIFICITY SUBUNIT"/>
    <property type="match status" value="1"/>
</dbReference>
<dbReference type="Pfam" id="PF01420">
    <property type="entry name" value="Methylase_S"/>
    <property type="match status" value="2"/>
</dbReference>
<dbReference type="GO" id="GO:0009307">
    <property type="term" value="P:DNA restriction-modification system"/>
    <property type="evidence" value="ECO:0007669"/>
    <property type="project" value="UniProtKB-KW"/>
</dbReference>
<reference evidence="5" key="2">
    <citation type="submission" date="2014-09" db="EMBL/GenBank/DDBJ databases">
        <authorList>
            <person name="Magalhaes I.L.F."/>
            <person name="Oliveira U."/>
            <person name="Santos F.R."/>
            <person name="Vidigal T.H.D.A."/>
            <person name="Brescovit A.D."/>
            <person name="Santos A.J."/>
        </authorList>
    </citation>
    <scope>NUCLEOTIDE SEQUENCE</scope>
    <source>
        <strain evidence="5">LMG 23848T</strain>
    </source>
</reference>
<dbReference type="EC" id="3.1.21.3" evidence="5"/>
<dbReference type="CDD" id="cd17257">
    <property type="entry name" value="RMtype1_S_EcoBI-TRD1-CR1_like"/>
    <property type="match status" value="1"/>
</dbReference>
<dbReference type="OrthoDB" id="164285at2"/>
<proteinExistence type="inferred from homology"/>
<name>A0A0U5F8A0_9PROT</name>
<dbReference type="GO" id="GO:0003677">
    <property type="term" value="F:DNA binding"/>
    <property type="evidence" value="ECO:0007669"/>
    <property type="project" value="UniProtKB-KW"/>
</dbReference>
<dbReference type="GO" id="GO:0009035">
    <property type="term" value="F:type I site-specific deoxyribonuclease activity"/>
    <property type="evidence" value="ECO:0007669"/>
    <property type="project" value="UniProtKB-EC"/>
</dbReference>
<accession>A0A0U5F8A0</accession>
<evidence type="ECO:0000259" key="4">
    <source>
        <dbReference type="Pfam" id="PF01420"/>
    </source>
</evidence>
<evidence type="ECO:0000256" key="1">
    <source>
        <dbReference type="ARBA" id="ARBA00010923"/>
    </source>
</evidence>
<dbReference type="PANTHER" id="PTHR30408">
    <property type="entry name" value="TYPE-1 RESTRICTION ENZYME ECOKI SPECIFICITY PROTEIN"/>
    <property type="match status" value="1"/>
</dbReference>
<dbReference type="CDD" id="cd17268">
    <property type="entry name" value="RMtype1_S_Ara36733I_TRD1-CR1_like"/>
    <property type="match status" value="1"/>
</dbReference>
<evidence type="ECO:0000256" key="2">
    <source>
        <dbReference type="ARBA" id="ARBA00022747"/>
    </source>
</evidence>
<protein>
    <submittedName>
        <fullName evidence="6">Restriction endonuclease subunit S</fullName>
    </submittedName>
    <submittedName>
        <fullName evidence="5">Type I restriction enzyme, S subunit</fullName>
        <ecNumber evidence="5">3.1.21.3</ecNumber>
    </submittedName>
</protein>
<dbReference type="InterPro" id="IPR052021">
    <property type="entry name" value="Type-I_RS_S_subunit"/>
</dbReference>
<feature type="domain" description="Type I restriction modification DNA specificity" evidence="4">
    <location>
        <begin position="269"/>
        <end position="382"/>
    </location>
</feature>
<dbReference type="RefSeq" id="WP_059024026.1">
    <property type="nucleotide sequence ID" value="NZ_LN609302.1"/>
</dbReference>
<dbReference type="EMBL" id="LN609302">
    <property type="protein sequence ID" value="CEF56469.1"/>
    <property type="molecule type" value="Genomic_DNA"/>
</dbReference>
<dbReference type="Proteomes" id="UP000068250">
    <property type="component" value="Chromosome I"/>
</dbReference>
<dbReference type="STRING" id="431306.AGA_2008"/>
<dbReference type="SUPFAM" id="SSF116734">
    <property type="entry name" value="DNA methylase specificity domain"/>
    <property type="match status" value="2"/>
</dbReference>
<keyword evidence="8" id="KW-1185">Reference proteome</keyword>
<keyword evidence="2" id="KW-0680">Restriction system</keyword>
<keyword evidence="5" id="KW-0378">Hydrolase</keyword>